<gene>
    <name evidence="2" type="ORF">NIES37_46450</name>
</gene>
<sequence length="288" mass="32428">MKIVQTRLIASLTKEEYMTKTVSFDRVSNIYDATRGFPPGISEQVTDFILNLVSPTADTKFYETGIGTGRIAVPIAKRGYSYTGIDVSEKMLAELHQKLEGVSHKLTAIKGDATALPFDSDSFDVALVVHVFHLIAAWKQALAEIRRVLKPGGILLYTHGQTNSASPALEVNALREEFTERWKAILQDYGHPFPRYGATEEEVLAELETQGATLETEIAAQWRVENTVGQLIENQENKIQSAAWSIPDDIFLHAIQDLRNWALERYGSFDYILPEERQFKIVVVRNWA</sequence>
<accession>A0A1Z4N4H8</accession>
<name>A0A1Z4N4H8_9CYAN</name>
<proteinExistence type="predicted"/>
<dbReference type="KEGG" id="ttq:NIES37_46450"/>
<organism evidence="2 3">
    <name type="scientific">Tolypothrix tenuis PCC 7101</name>
    <dbReference type="NCBI Taxonomy" id="231146"/>
    <lineage>
        <taxon>Bacteria</taxon>
        <taxon>Bacillati</taxon>
        <taxon>Cyanobacteriota</taxon>
        <taxon>Cyanophyceae</taxon>
        <taxon>Nostocales</taxon>
        <taxon>Tolypothrichaceae</taxon>
        <taxon>Tolypothrix</taxon>
    </lineage>
</organism>
<dbReference type="GO" id="GO:0008757">
    <property type="term" value="F:S-adenosylmethionine-dependent methyltransferase activity"/>
    <property type="evidence" value="ECO:0007669"/>
    <property type="project" value="InterPro"/>
</dbReference>
<dbReference type="EMBL" id="AP018248">
    <property type="protein sequence ID" value="BAZ00650.1"/>
    <property type="molecule type" value="Genomic_DNA"/>
</dbReference>
<keyword evidence="2" id="KW-0808">Transferase</keyword>
<dbReference type="CDD" id="cd02440">
    <property type="entry name" value="AdoMet_MTases"/>
    <property type="match status" value="1"/>
</dbReference>
<feature type="domain" description="Methyltransferase type 11" evidence="1">
    <location>
        <begin position="63"/>
        <end position="156"/>
    </location>
</feature>
<dbReference type="InterPro" id="IPR013216">
    <property type="entry name" value="Methyltransf_11"/>
</dbReference>
<dbReference type="PANTHER" id="PTHR43591:SF24">
    <property type="entry name" value="2-METHOXY-6-POLYPRENYL-1,4-BENZOQUINOL METHYLASE, MITOCHONDRIAL"/>
    <property type="match status" value="1"/>
</dbReference>
<reference evidence="2 3" key="1">
    <citation type="submission" date="2017-06" db="EMBL/GenBank/DDBJ databases">
        <title>Genome sequencing of cyanobaciteial culture collection at National Institute for Environmental Studies (NIES).</title>
        <authorList>
            <person name="Hirose Y."/>
            <person name="Shimura Y."/>
            <person name="Fujisawa T."/>
            <person name="Nakamura Y."/>
            <person name="Kawachi M."/>
        </authorList>
    </citation>
    <scope>NUCLEOTIDE SEQUENCE [LARGE SCALE GENOMIC DNA]</scope>
    <source>
        <strain evidence="2 3">NIES-37</strain>
    </source>
</reference>
<dbReference type="Proteomes" id="UP000218785">
    <property type="component" value="Chromosome"/>
</dbReference>
<dbReference type="PANTHER" id="PTHR43591">
    <property type="entry name" value="METHYLTRANSFERASE"/>
    <property type="match status" value="1"/>
</dbReference>
<keyword evidence="3" id="KW-1185">Reference proteome</keyword>
<evidence type="ECO:0000313" key="3">
    <source>
        <dbReference type="Proteomes" id="UP000218785"/>
    </source>
</evidence>
<dbReference type="InterPro" id="IPR029063">
    <property type="entry name" value="SAM-dependent_MTases_sf"/>
</dbReference>
<dbReference type="Pfam" id="PF08241">
    <property type="entry name" value="Methyltransf_11"/>
    <property type="match status" value="1"/>
</dbReference>
<keyword evidence="2" id="KW-0489">Methyltransferase</keyword>
<evidence type="ECO:0000259" key="1">
    <source>
        <dbReference type="Pfam" id="PF08241"/>
    </source>
</evidence>
<dbReference type="Gene3D" id="3.40.50.150">
    <property type="entry name" value="Vaccinia Virus protein VP39"/>
    <property type="match status" value="1"/>
</dbReference>
<dbReference type="AlphaFoldDB" id="A0A1Z4N4H8"/>
<dbReference type="GO" id="GO:0032259">
    <property type="term" value="P:methylation"/>
    <property type="evidence" value="ECO:0007669"/>
    <property type="project" value="UniProtKB-KW"/>
</dbReference>
<evidence type="ECO:0000313" key="2">
    <source>
        <dbReference type="EMBL" id="BAZ00650.1"/>
    </source>
</evidence>
<dbReference type="Gene3D" id="1.10.8.900">
    <property type="match status" value="1"/>
</dbReference>
<dbReference type="SUPFAM" id="SSF53335">
    <property type="entry name" value="S-adenosyl-L-methionine-dependent methyltransferases"/>
    <property type="match status" value="1"/>
</dbReference>
<protein>
    <submittedName>
        <fullName evidence="2">Type 11 methyltransferase</fullName>
    </submittedName>
</protein>